<keyword evidence="1" id="KW-1133">Transmembrane helix</keyword>
<feature type="transmembrane region" description="Helical" evidence="1">
    <location>
        <begin position="12"/>
        <end position="33"/>
    </location>
</feature>
<protein>
    <submittedName>
        <fullName evidence="2">Nitrogen fixation protein FixH</fullName>
    </submittedName>
</protein>
<evidence type="ECO:0000256" key="1">
    <source>
        <dbReference type="SAM" id="Phobius"/>
    </source>
</evidence>
<organism evidence="2 3">
    <name type="scientific">Thioclava nitratireducens</name>
    <dbReference type="NCBI Taxonomy" id="1915078"/>
    <lineage>
        <taxon>Bacteria</taxon>
        <taxon>Pseudomonadati</taxon>
        <taxon>Pseudomonadota</taxon>
        <taxon>Alphaproteobacteria</taxon>
        <taxon>Rhodobacterales</taxon>
        <taxon>Paracoccaceae</taxon>
        <taxon>Thioclava</taxon>
    </lineage>
</organism>
<accession>A0ABN4XIA0</accession>
<reference evidence="2 3" key="1">
    <citation type="submission" date="2017-01" db="EMBL/GenBank/DDBJ databases">
        <title>The complete genome sequence of a sulfur-oxidizing marine bacterium Thioclava sp. 25B10_4T.</title>
        <authorList>
            <person name="Liu Y."/>
            <person name="Lai Q."/>
            <person name="Shao Z."/>
        </authorList>
    </citation>
    <scope>NUCLEOTIDE SEQUENCE [LARGE SCALE GENOMIC DNA]</scope>
    <source>
        <strain evidence="2 3">25B10_4</strain>
    </source>
</reference>
<dbReference type="InterPro" id="IPR008620">
    <property type="entry name" value="FixH"/>
</dbReference>
<evidence type="ECO:0000313" key="2">
    <source>
        <dbReference type="EMBL" id="AQS49138.1"/>
    </source>
</evidence>
<keyword evidence="1" id="KW-0812">Transmembrane</keyword>
<dbReference type="PIRSF" id="PIRSF011386">
    <property type="entry name" value="FixH"/>
    <property type="match status" value="1"/>
</dbReference>
<dbReference type="Pfam" id="PF05751">
    <property type="entry name" value="FixH"/>
    <property type="match status" value="1"/>
</dbReference>
<name>A0ABN4XIA0_9RHOB</name>
<dbReference type="EMBL" id="CP019437">
    <property type="protein sequence ID" value="AQS49138.1"/>
    <property type="molecule type" value="Genomic_DNA"/>
</dbReference>
<proteinExistence type="predicted"/>
<keyword evidence="3" id="KW-1185">Reference proteome</keyword>
<keyword evidence="1" id="KW-0472">Membrane</keyword>
<sequence length="154" mass="16932">MTEMAKPLTGRKVLMIAVGSFGVIIAVNFVMAWQAISTFPGLEVDNSYVASQSFNEEKRAQDALGWTVSPDYSDGKLSFVIRDENGLPARVAEFKALVGRTTHVREDMTPDFDYVGGIFTSKVDLAPGVWLVHLDAKAADGTEFRQRIDLFVKG</sequence>
<dbReference type="InterPro" id="IPR018037">
    <property type="entry name" value="FixH_proteobacterial"/>
</dbReference>
<dbReference type="RefSeq" id="WP_075774161.1">
    <property type="nucleotide sequence ID" value="NZ_CP019437.1"/>
</dbReference>
<dbReference type="Proteomes" id="UP000185622">
    <property type="component" value="Chromosome"/>
</dbReference>
<evidence type="ECO:0000313" key="3">
    <source>
        <dbReference type="Proteomes" id="UP000185622"/>
    </source>
</evidence>
<gene>
    <name evidence="2" type="ORF">BMG03_16100</name>
</gene>